<dbReference type="SUPFAM" id="SSF52172">
    <property type="entry name" value="CheY-like"/>
    <property type="match status" value="1"/>
</dbReference>
<dbReference type="InterPro" id="IPR001789">
    <property type="entry name" value="Sig_transdc_resp-reg_receiver"/>
</dbReference>
<organism evidence="4 5">
    <name type="scientific">Ktedonospora formicarum</name>
    <dbReference type="NCBI Taxonomy" id="2778364"/>
    <lineage>
        <taxon>Bacteria</taxon>
        <taxon>Bacillati</taxon>
        <taxon>Chloroflexota</taxon>
        <taxon>Ktedonobacteria</taxon>
        <taxon>Ktedonobacterales</taxon>
        <taxon>Ktedonobacteraceae</taxon>
        <taxon>Ktedonospora</taxon>
    </lineage>
</organism>
<dbReference type="AlphaFoldDB" id="A0A8J3MVG7"/>
<feature type="modified residue" description="4-aspartylphosphate" evidence="2">
    <location>
        <position position="77"/>
    </location>
</feature>
<dbReference type="PANTHER" id="PTHR44591">
    <property type="entry name" value="STRESS RESPONSE REGULATOR PROTEIN 1"/>
    <property type="match status" value="1"/>
</dbReference>
<dbReference type="InterPro" id="IPR050595">
    <property type="entry name" value="Bact_response_regulator"/>
</dbReference>
<evidence type="ECO:0000313" key="4">
    <source>
        <dbReference type="EMBL" id="GHO49315.1"/>
    </source>
</evidence>
<keyword evidence="5" id="KW-1185">Reference proteome</keyword>
<dbReference type="GO" id="GO:0000160">
    <property type="term" value="P:phosphorelay signal transduction system"/>
    <property type="evidence" value="ECO:0007669"/>
    <property type="project" value="InterPro"/>
</dbReference>
<dbReference type="EMBL" id="BNJF01000005">
    <property type="protein sequence ID" value="GHO49315.1"/>
    <property type="molecule type" value="Genomic_DNA"/>
</dbReference>
<evidence type="ECO:0000256" key="2">
    <source>
        <dbReference type="PROSITE-ProRule" id="PRU00169"/>
    </source>
</evidence>
<dbReference type="PANTHER" id="PTHR44591:SF3">
    <property type="entry name" value="RESPONSE REGULATORY DOMAIN-CONTAINING PROTEIN"/>
    <property type="match status" value="1"/>
</dbReference>
<dbReference type="Proteomes" id="UP000612362">
    <property type="component" value="Unassembled WGS sequence"/>
</dbReference>
<feature type="domain" description="Response regulatory" evidence="3">
    <location>
        <begin position="26"/>
        <end position="142"/>
    </location>
</feature>
<gene>
    <name evidence="4" type="ORF">KSX_74780</name>
</gene>
<dbReference type="Gene3D" id="3.40.50.2300">
    <property type="match status" value="1"/>
</dbReference>
<dbReference type="SMART" id="SM00448">
    <property type="entry name" value="REC"/>
    <property type="match status" value="1"/>
</dbReference>
<reference evidence="4" key="1">
    <citation type="submission" date="2020-10" db="EMBL/GenBank/DDBJ databases">
        <title>Taxonomic study of unclassified bacteria belonging to the class Ktedonobacteria.</title>
        <authorList>
            <person name="Yabe S."/>
            <person name="Wang C.M."/>
            <person name="Zheng Y."/>
            <person name="Sakai Y."/>
            <person name="Cavaletti L."/>
            <person name="Monciardini P."/>
            <person name="Donadio S."/>
        </authorList>
    </citation>
    <scope>NUCLEOTIDE SEQUENCE</scope>
    <source>
        <strain evidence="4">SOSP1-1</strain>
    </source>
</reference>
<dbReference type="PROSITE" id="PS50110">
    <property type="entry name" value="RESPONSE_REGULATORY"/>
    <property type="match status" value="1"/>
</dbReference>
<keyword evidence="1 2" id="KW-0597">Phosphoprotein</keyword>
<name>A0A8J3MVG7_9CHLR</name>
<proteinExistence type="predicted"/>
<protein>
    <recommendedName>
        <fullName evidence="3">Response regulatory domain-containing protein</fullName>
    </recommendedName>
</protein>
<accession>A0A8J3MVG7</accession>
<dbReference type="InterPro" id="IPR011006">
    <property type="entry name" value="CheY-like_superfamily"/>
</dbReference>
<sequence>MPQLIPELIETVIEPVAQTYCEQQITVLLVEDDPDIRIVMTETLKDEGYQVLVARDGEEGLKTFQAHAEIIQLVIADIMMPKMQGRAFQEQVRQSHPLVKILVMSGHHRLQLQRQNLLDPHSSFLQKPFDLDVFCETVQKLLASPQ</sequence>
<comment type="caution">
    <text evidence="4">The sequence shown here is derived from an EMBL/GenBank/DDBJ whole genome shotgun (WGS) entry which is preliminary data.</text>
</comment>
<evidence type="ECO:0000256" key="1">
    <source>
        <dbReference type="ARBA" id="ARBA00022553"/>
    </source>
</evidence>
<evidence type="ECO:0000313" key="5">
    <source>
        <dbReference type="Proteomes" id="UP000612362"/>
    </source>
</evidence>
<evidence type="ECO:0000259" key="3">
    <source>
        <dbReference type="PROSITE" id="PS50110"/>
    </source>
</evidence>
<dbReference type="Pfam" id="PF00072">
    <property type="entry name" value="Response_reg"/>
    <property type="match status" value="1"/>
</dbReference>